<keyword evidence="2" id="KW-1185">Reference proteome</keyword>
<evidence type="ECO:0000313" key="1">
    <source>
        <dbReference type="EMBL" id="GLX82926.1"/>
    </source>
</evidence>
<comment type="caution">
    <text evidence="1">The sequence shown here is derived from an EMBL/GenBank/DDBJ whole genome shotgun (WGS) entry which is preliminary data.</text>
</comment>
<proteinExistence type="predicted"/>
<reference evidence="1 2" key="1">
    <citation type="submission" date="2023-03" db="EMBL/GenBank/DDBJ databases">
        <title>Draft genome sequence of Thalassotalea eurytherma JCM 18482T.</title>
        <authorList>
            <person name="Sawabe T."/>
        </authorList>
    </citation>
    <scope>NUCLEOTIDE SEQUENCE [LARGE SCALE GENOMIC DNA]</scope>
    <source>
        <strain evidence="1 2">JCM 18482</strain>
    </source>
</reference>
<dbReference type="EMBL" id="BSSU01000011">
    <property type="protein sequence ID" value="GLX82926.1"/>
    <property type="molecule type" value="Genomic_DNA"/>
</dbReference>
<organism evidence="1 2">
    <name type="scientific">Thalassotalea eurytherma</name>
    <dbReference type="NCBI Taxonomy" id="1144278"/>
    <lineage>
        <taxon>Bacteria</taxon>
        <taxon>Pseudomonadati</taxon>
        <taxon>Pseudomonadota</taxon>
        <taxon>Gammaproteobacteria</taxon>
        <taxon>Alteromonadales</taxon>
        <taxon>Colwelliaceae</taxon>
        <taxon>Thalassotalea</taxon>
    </lineage>
</organism>
<gene>
    <name evidence="1" type="ORF">theurythT_23780</name>
</gene>
<dbReference type="RefSeq" id="WP_284208316.1">
    <property type="nucleotide sequence ID" value="NZ_BSSU01000011.1"/>
</dbReference>
<accession>A0ABQ6H8Z7</accession>
<dbReference type="Proteomes" id="UP001157133">
    <property type="component" value="Unassembled WGS sequence"/>
</dbReference>
<sequence length="138" mass="16190">MQHNGINVVEGGAHKLLDMLQKRRFDYFPRAIHEPWIEIADMPDLTVEENILIRYPAPFYFFVNRENTRLSERIAYGLESAIADGSLDSLVLHHPVTKDVIQLAKIQQRKIFIFTNPNLSEKSQQLLREPRYWISLSR</sequence>
<dbReference type="SUPFAM" id="SSF53850">
    <property type="entry name" value="Periplasmic binding protein-like II"/>
    <property type="match status" value="1"/>
</dbReference>
<protein>
    <submittedName>
        <fullName evidence="1">Uncharacterized protein</fullName>
    </submittedName>
</protein>
<name>A0ABQ6H8Z7_9GAMM</name>
<evidence type="ECO:0000313" key="2">
    <source>
        <dbReference type="Proteomes" id="UP001157133"/>
    </source>
</evidence>